<dbReference type="GO" id="GO:0006879">
    <property type="term" value="P:intracellular iron ion homeostasis"/>
    <property type="evidence" value="ECO:0007669"/>
    <property type="project" value="UniProtKB-KW"/>
</dbReference>
<evidence type="ECO:0000256" key="3">
    <source>
        <dbReference type="ARBA" id="ARBA00023002"/>
    </source>
</evidence>
<dbReference type="Gene3D" id="1.20.1260.10">
    <property type="match status" value="1"/>
</dbReference>
<evidence type="ECO:0000256" key="1">
    <source>
        <dbReference type="ARBA" id="ARBA00022434"/>
    </source>
</evidence>
<proteinExistence type="predicted"/>
<dbReference type="GO" id="GO:0008198">
    <property type="term" value="F:ferrous iron binding"/>
    <property type="evidence" value="ECO:0007669"/>
    <property type="project" value="TreeGrafter"/>
</dbReference>
<dbReference type="CDD" id="cd01055">
    <property type="entry name" value="Nonheme_Ferritin"/>
    <property type="match status" value="1"/>
</dbReference>
<comment type="caution">
    <text evidence="6">The sequence shown here is derived from an EMBL/GenBank/DDBJ whole genome shotgun (WGS) entry which is preliminary data.</text>
</comment>
<dbReference type="AlphaFoldDB" id="A0A1X1RJ59"/>
<feature type="binding site" evidence="5">
    <location>
        <position position="132"/>
    </location>
    <ligand>
        <name>Fe cation</name>
        <dbReference type="ChEBI" id="CHEBI:24875"/>
        <label>1</label>
    </ligand>
</feature>
<dbReference type="InterPro" id="IPR001519">
    <property type="entry name" value="Ferritin"/>
</dbReference>
<feature type="binding site" evidence="5">
    <location>
        <position position="55"/>
    </location>
    <ligand>
        <name>Fe cation</name>
        <dbReference type="ChEBI" id="CHEBI:24875"/>
        <label>1</label>
    </ligand>
</feature>
<dbReference type="InterPro" id="IPR009040">
    <property type="entry name" value="Ferritin-like_diiron"/>
</dbReference>
<protein>
    <submittedName>
        <fullName evidence="6">Bacterioferritin</fullName>
    </submittedName>
</protein>
<keyword evidence="4 5" id="KW-0408">Iron</keyword>
<dbReference type="GO" id="GO:0008199">
    <property type="term" value="F:ferric iron binding"/>
    <property type="evidence" value="ECO:0007669"/>
    <property type="project" value="InterPro"/>
</dbReference>
<keyword evidence="2 5" id="KW-0479">Metal-binding</keyword>
<dbReference type="InterPro" id="IPR009078">
    <property type="entry name" value="Ferritin-like_SF"/>
</dbReference>
<dbReference type="InterPro" id="IPR041719">
    <property type="entry name" value="Ferritin_prok"/>
</dbReference>
<dbReference type="SUPFAM" id="SSF47240">
    <property type="entry name" value="Ferritin-like"/>
    <property type="match status" value="1"/>
</dbReference>
<dbReference type="OrthoDB" id="9801481at2"/>
<dbReference type="PROSITE" id="PS50905">
    <property type="entry name" value="FERRITIN_LIKE"/>
    <property type="match status" value="1"/>
</dbReference>
<dbReference type="STRING" id="1793.AWC04_02660"/>
<evidence type="ECO:0000256" key="2">
    <source>
        <dbReference type="ARBA" id="ARBA00022723"/>
    </source>
</evidence>
<feature type="binding site" evidence="5">
    <location>
        <position position="58"/>
    </location>
    <ligand>
        <name>Fe cation</name>
        <dbReference type="ChEBI" id="CHEBI:24875"/>
        <label>1</label>
    </ligand>
</feature>
<evidence type="ECO:0000313" key="6">
    <source>
        <dbReference type="EMBL" id="ORV07622.1"/>
    </source>
</evidence>
<evidence type="ECO:0000256" key="5">
    <source>
        <dbReference type="PIRSR" id="PIRSR601519-1"/>
    </source>
</evidence>
<reference evidence="6 7" key="1">
    <citation type="submission" date="2016-01" db="EMBL/GenBank/DDBJ databases">
        <title>The new phylogeny of the genus Mycobacterium.</title>
        <authorList>
            <person name="Tarcisio F."/>
            <person name="Conor M."/>
            <person name="Antonella G."/>
            <person name="Elisabetta G."/>
            <person name="Giulia F.S."/>
            <person name="Sara T."/>
            <person name="Anna F."/>
            <person name="Clotilde B."/>
            <person name="Roberto B."/>
            <person name="Veronica D.S."/>
            <person name="Fabio R."/>
            <person name="Monica P."/>
            <person name="Olivier J."/>
            <person name="Enrico T."/>
            <person name="Nicola S."/>
        </authorList>
    </citation>
    <scope>NUCLEOTIDE SEQUENCE [LARGE SCALE GENOMIC DNA]</scope>
    <source>
        <strain evidence="6 7">DSM 44179</strain>
    </source>
</reference>
<dbReference type="Proteomes" id="UP000193484">
    <property type="component" value="Unassembled WGS sequence"/>
</dbReference>
<dbReference type="GO" id="GO:0005829">
    <property type="term" value="C:cytosol"/>
    <property type="evidence" value="ECO:0007669"/>
    <property type="project" value="TreeGrafter"/>
</dbReference>
<accession>A0A1X1RJ59</accession>
<sequence length="182" mass="19931">MPETAAADTKFHSLLAEQVRNEFTASQQYLAIAVHFDGFDVPQLAGFFYRQAAEERDHALMLVRYLLDRGIAVPIPGIPEVRNDFEGVRDAVAAALDFEREVTGQISALAAAARHEMDFLGEEFMSWFLKEQVEEVATMTTLLRVVDRANGNLFDVEDFVSREMGPGGGDPTAPSPAGAPGN</sequence>
<dbReference type="InterPro" id="IPR008331">
    <property type="entry name" value="Ferritin_DPS_dom"/>
</dbReference>
<keyword evidence="7" id="KW-1185">Reference proteome</keyword>
<organism evidence="6 7">
    <name type="scientific">Mycolicibacterium fallax</name>
    <name type="common">Mycobacterium fallax</name>
    <dbReference type="NCBI Taxonomy" id="1793"/>
    <lineage>
        <taxon>Bacteria</taxon>
        <taxon>Bacillati</taxon>
        <taxon>Actinomycetota</taxon>
        <taxon>Actinomycetes</taxon>
        <taxon>Mycobacteriales</taxon>
        <taxon>Mycobacteriaceae</taxon>
        <taxon>Mycolicibacterium</taxon>
    </lineage>
</organism>
<dbReference type="Pfam" id="PF00210">
    <property type="entry name" value="Ferritin"/>
    <property type="match status" value="1"/>
</dbReference>
<feature type="binding site" evidence="5">
    <location>
        <position position="99"/>
    </location>
    <ligand>
        <name>Fe cation</name>
        <dbReference type="ChEBI" id="CHEBI:24875"/>
        <label>1</label>
    </ligand>
</feature>
<evidence type="ECO:0000256" key="4">
    <source>
        <dbReference type="ARBA" id="ARBA00023004"/>
    </source>
</evidence>
<keyword evidence="1" id="KW-0409">Iron storage</keyword>
<dbReference type="EMBL" id="LQOJ01000018">
    <property type="protein sequence ID" value="ORV07622.1"/>
    <property type="molecule type" value="Genomic_DNA"/>
</dbReference>
<dbReference type="GO" id="GO:0006826">
    <property type="term" value="P:iron ion transport"/>
    <property type="evidence" value="ECO:0007669"/>
    <property type="project" value="InterPro"/>
</dbReference>
<dbReference type="GO" id="GO:0004322">
    <property type="term" value="F:ferroxidase activity"/>
    <property type="evidence" value="ECO:0007669"/>
    <property type="project" value="TreeGrafter"/>
</dbReference>
<gene>
    <name evidence="6" type="ORF">AWC04_02660</name>
</gene>
<dbReference type="RefSeq" id="WP_085092833.1">
    <property type="nucleotide sequence ID" value="NZ_AP022603.1"/>
</dbReference>
<dbReference type="InterPro" id="IPR012347">
    <property type="entry name" value="Ferritin-like"/>
</dbReference>
<evidence type="ECO:0000313" key="7">
    <source>
        <dbReference type="Proteomes" id="UP000193484"/>
    </source>
</evidence>
<name>A0A1X1RJ59_MYCFA</name>
<keyword evidence="3" id="KW-0560">Oxidoreductase</keyword>
<feature type="binding site" evidence="5">
    <location>
        <position position="22"/>
    </location>
    <ligand>
        <name>Fe cation</name>
        <dbReference type="ChEBI" id="CHEBI:24875"/>
        <label>1</label>
    </ligand>
</feature>
<dbReference type="PANTHER" id="PTHR11431:SF127">
    <property type="entry name" value="BACTERIAL NON-HEME FERRITIN"/>
    <property type="match status" value="1"/>
</dbReference>
<dbReference type="PANTHER" id="PTHR11431">
    <property type="entry name" value="FERRITIN"/>
    <property type="match status" value="1"/>
</dbReference>